<name>A0A511XG81_9PROT</name>
<evidence type="ECO:0000313" key="2">
    <source>
        <dbReference type="EMBL" id="GEN61967.1"/>
    </source>
</evidence>
<protein>
    <submittedName>
        <fullName evidence="2">Uncharacterized protein</fullName>
    </submittedName>
</protein>
<dbReference type="EMBL" id="BJYG01000001">
    <property type="protein sequence ID" value="GEN61967.1"/>
    <property type="molecule type" value="Genomic_DNA"/>
</dbReference>
<keyword evidence="3" id="KW-1185">Reference proteome</keyword>
<feature type="region of interest" description="Disordered" evidence="1">
    <location>
        <begin position="1"/>
        <end position="21"/>
    </location>
</feature>
<reference evidence="2 3" key="1">
    <citation type="submission" date="2019-07" db="EMBL/GenBank/DDBJ databases">
        <title>Whole genome shotgun sequence of Acetobacter oeni NBRC 105207.</title>
        <authorList>
            <person name="Hosoyama A."/>
            <person name="Uohara A."/>
            <person name="Ohji S."/>
            <person name="Ichikawa N."/>
        </authorList>
    </citation>
    <scope>NUCLEOTIDE SEQUENCE [LARGE SCALE GENOMIC DNA]</scope>
    <source>
        <strain evidence="2 3">NBRC 105207</strain>
    </source>
</reference>
<proteinExistence type="predicted"/>
<evidence type="ECO:0000313" key="3">
    <source>
        <dbReference type="Proteomes" id="UP000321746"/>
    </source>
</evidence>
<dbReference type="AlphaFoldDB" id="A0A511XG81"/>
<gene>
    <name evidence="2" type="ORF">AOE01nite_01910</name>
</gene>
<organism evidence="2 3">
    <name type="scientific">Acetobacter oeni</name>
    <dbReference type="NCBI Taxonomy" id="304077"/>
    <lineage>
        <taxon>Bacteria</taxon>
        <taxon>Pseudomonadati</taxon>
        <taxon>Pseudomonadota</taxon>
        <taxon>Alphaproteobacteria</taxon>
        <taxon>Acetobacterales</taxon>
        <taxon>Acetobacteraceae</taxon>
        <taxon>Acetobacter</taxon>
    </lineage>
</organism>
<accession>A0A511XG81</accession>
<dbReference type="Proteomes" id="UP000321746">
    <property type="component" value="Unassembled WGS sequence"/>
</dbReference>
<evidence type="ECO:0000256" key="1">
    <source>
        <dbReference type="SAM" id="MobiDB-lite"/>
    </source>
</evidence>
<sequence>MQDPPQIPDQFGKTPLPGAAAADQDQIKAFKTHVPLNHPQRLAKTAPCTVSRNRIAYFFCDSKSNPGRFIIVTTKSLQNQTGGWCLTGTRGNSQEL</sequence>
<comment type="caution">
    <text evidence="2">The sequence shown here is derived from an EMBL/GenBank/DDBJ whole genome shotgun (WGS) entry which is preliminary data.</text>
</comment>